<dbReference type="InterPro" id="IPR051395">
    <property type="entry name" value="Cytochrome_c_Peroxidase/MauG"/>
</dbReference>
<dbReference type="InterPro" id="IPR036909">
    <property type="entry name" value="Cyt_c-like_dom_sf"/>
</dbReference>
<keyword evidence="4" id="KW-0732">Signal</keyword>
<feature type="binding site" description="axial binding residue" evidence="9">
    <location>
        <position position="221"/>
    </location>
    <ligand>
        <name>heme c</name>
        <dbReference type="ChEBI" id="CHEBI:61717"/>
        <label>2</label>
    </ligand>
    <ligandPart>
        <name>Fe</name>
        <dbReference type="ChEBI" id="CHEBI:18248"/>
    </ligandPart>
</feature>
<evidence type="ECO:0000256" key="3">
    <source>
        <dbReference type="ARBA" id="ARBA00022723"/>
    </source>
</evidence>
<evidence type="ECO:0000256" key="5">
    <source>
        <dbReference type="ARBA" id="ARBA00022764"/>
    </source>
</evidence>
<evidence type="ECO:0000256" key="1">
    <source>
        <dbReference type="ARBA" id="ARBA00004418"/>
    </source>
</evidence>
<evidence type="ECO:0000256" key="4">
    <source>
        <dbReference type="ARBA" id="ARBA00022729"/>
    </source>
</evidence>
<evidence type="ECO:0000259" key="10">
    <source>
        <dbReference type="PROSITE" id="PS51007"/>
    </source>
</evidence>
<keyword evidence="5" id="KW-0574">Periplasm</keyword>
<evidence type="ECO:0000313" key="11">
    <source>
        <dbReference type="EMBL" id="SMF29936.1"/>
    </source>
</evidence>
<dbReference type="InterPro" id="IPR004852">
    <property type="entry name" value="Di-haem_cyt_c_peroxidsae"/>
</dbReference>
<sequence>MVKVCFVRRILWVRLVLVIPFCLAQETTLLGLPPVPAPSANPQTPAKIALGKTLFNDKRLSGDGSISCASCHQAEKAFADGRPLAKGIGGRIGSRNTPSLLNAAYLTSQFWDGRRASLEEQAKDPLVNPREHGLTDHDQVLRIIQANTRYPGDFRRAFGIRPSHLTIDHVAQALAAFVRTLVAGNSPFDRYLYAGQGEALSESARRGLALFRGRAQCATCHVVGPEYALFTDNGFHRLGVGFPKIEPRLADMVLGVARGRGQPVDQAIISDGEMAELGRFMVTFNPADIGRFKTPSLRNVANTAPYMHDGSVPTLFEAVEREIYYRGIETGRPLILTPQEKSDLVDFLKSLSSETLPPSS</sequence>
<feature type="binding site" description="covalent" evidence="8">
    <location>
        <position position="220"/>
    </location>
    <ligand>
        <name>heme c</name>
        <dbReference type="ChEBI" id="CHEBI:61717"/>
        <label>2</label>
    </ligand>
</feature>
<keyword evidence="2 8" id="KW-0349">Heme</keyword>
<dbReference type="Gene3D" id="1.10.760.10">
    <property type="entry name" value="Cytochrome c-like domain"/>
    <property type="match status" value="2"/>
</dbReference>
<feature type="binding site" description="covalent" evidence="8">
    <location>
        <position position="68"/>
    </location>
    <ligand>
        <name>heme c</name>
        <dbReference type="ChEBI" id="CHEBI:61717"/>
        <label>1</label>
    </ligand>
</feature>
<dbReference type="Proteomes" id="UP000192920">
    <property type="component" value="Unassembled WGS sequence"/>
</dbReference>
<dbReference type="GO" id="GO:0042597">
    <property type="term" value="C:periplasmic space"/>
    <property type="evidence" value="ECO:0007669"/>
    <property type="project" value="UniProtKB-SubCell"/>
</dbReference>
<evidence type="ECO:0000256" key="2">
    <source>
        <dbReference type="ARBA" id="ARBA00022617"/>
    </source>
</evidence>
<feature type="binding site" description="covalent" evidence="8">
    <location>
        <position position="71"/>
    </location>
    <ligand>
        <name>heme c</name>
        <dbReference type="ChEBI" id="CHEBI:61717"/>
        <label>1</label>
    </ligand>
</feature>
<feature type="binding site" description="axial binding residue" evidence="9">
    <location>
        <position position="72"/>
    </location>
    <ligand>
        <name>heme c</name>
        <dbReference type="ChEBI" id="CHEBI:61717"/>
        <label>1</label>
    </ligand>
    <ligandPart>
        <name>Fe</name>
        <dbReference type="ChEBI" id="CHEBI:18248"/>
    </ligandPart>
</feature>
<keyword evidence="3 9" id="KW-0479">Metal-binding</keyword>
<feature type="domain" description="Cytochrome c" evidence="10">
    <location>
        <begin position="46"/>
        <end position="151"/>
    </location>
</feature>
<dbReference type="GO" id="GO:0046872">
    <property type="term" value="F:metal ion binding"/>
    <property type="evidence" value="ECO:0007669"/>
    <property type="project" value="UniProtKB-KW"/>
</dbReference>
<dbReference type="GO" id="GO:0009055">
    <property type="term" value="F:electron transfer activity"/>
    <property type="evidence" value="ECO:0007669"/>
    <property type="project" value="InterPro"/>
</dbReference>
<comment type="subcellular location">
    <subcellularLocation>
        <location evidence="1">Periplasm</location>
    </subcellularLocation>
</comment>
<name>A0A1Y6C0E4_9NEIS</name>
<protein>
    <submittedName>
        <fullName evidence="11">Cytochrome c peroxidase</fullName>
    </submittedName>
</protein>
<dbReference type="GO" id="GO:0020037">
    <property type="term" value="F:heme binding"/>
    <property type="evidence" value="ECO:0007669"/>
    <property type="project" value="InterPro"/>
</dbReference>
<accession>A0A1Y6C0E4</accession>
<dbReference type="AlphaFoldDB" id="A0A1Y6C0E4"/>
<dbReference type="SUPFAM" id="SSF46626">
    <property type="entry name" value="Cytochrome c"/>
    <property type="match status" value="2"/>
</dbReference>
<keyword evidence="12" id="KW-1185">Reference proteome</keyword>
<proteinExistence type="predicted"/>
<dbReference type="PIRSF" id="PIRSF000294">
    <property type="entry name" value="Cytochrome-c_peroxidase"/>
    <property type="match status" value="1"/>
</dbReference>
<keyword evidence="7 9" id="KW-0408">Iron</keyword>
<dbReference type="InterPro" id="IPR009056">
    <property type="entry name" value="Cyt_c-like_dom"/>
</dbReference>
<keyword evidence="6" id="KW-0560">Oxidoreductase</keyword>
<evidence type="ECO:0000256" key="7">
    <source>
        <dbReference type="ARBA" id="ARBA00023004"/>
    </source>
</evidence>
<keyword evidence="11" id="KW-0575">Peroxidase</keyword>
<feature type="domain" description="Cytochrome c" evidence="10">
    <location>
        <begin position="202"/>
        <end position="352"/>
    </location>
</feature>
<comment type="cofactor">
    <cofactor evidence="8">
        <name>heme</name>
        <dbReference type="ChEBI" id="CHEBI:30413"/>
    </cofactor>
    <text evidence="8">Binds 2 heme groups.</text>
</comment>
<dbReference type="PROSITE" id="PS51007">
    <property type="entry name" value="CYTC"/>
    <property type="match status" value="2"/>
</dbReference>
<evidence type="ECO:0000256" key="9">
    <source>
        <dbReference type="PIRSR" id="PIRSR000294-2"/>
    </source>
</evidence>
<dbReference type="RefSeq" id="WP_085276684.1">
    <property type="nucleotide sequence ID" value="NZ_FXAG01000012.1"/>
</dbReference>
<comment type="PTM">
    <text evidence="8">Binds 2 heme groups per subunit.</text>
</comment>
<dbReference type="Pfam" id="PF03150">
    <property type="entry name" value="CCP_MauG"/>
    <property type="match status" value="1"/>
</dbReference>
<evidence type="ECO:0000256" key="6">
    <source>
        <dbReference type="ARBA" id="ARBA00023002"/>
    </source>
</evidence>
<evidence type="ECO:0000256" key="8">
    <source>
        <dbReference type="PIRSR" id="PIRSR000294-1"/>
    </source>
</evidence>
<reference evidence="12" key="1">
    <citation type="submission" date="2017-04" db="EMBL/GenBank/DDBJ databases">
        <authorList>
            <person name="Varghese N."/>
            <person name="Submissions S."/>
        </authorList>
    </citation>
    <scope>NUCLEOTIDE SEQUENCE [LARGE SCALE GENOMIC DNA]</scope>
    <source>
        <strain evidence="12">DSM 22618</strain>
    </source>
</reference>
<dbReference type="InterPro" id="IPR026259">
    <property type="entry name" value="MauG/Cytc_peroxidase"/>
</dbReference>
<dbReference type="PANTHER" id="PTHR30600">
    <property type="entry name" value="CYTOCHROME C PEROXIDASE-RELATED"/>
    <property type="match status" value="1"/>
</dbReference>
<dbReference type="EMBL" id="FXAG01000012">
    <property type="protein sequence ID" value="SMF29936.1"/>
    <property type="molecule type" value="Genomic_DNA"/>
</dbReference>
<organism evidence="11 12">
    <name type="scientific">Pseudogulbenkiania subflava DSM 22618</name>
    <dbReference type="NCBI Taxonomy" id="1123014"/>
    <lineage>
        <taxon>Bacteria</taxon>
        <taxon>Pseudomonadati</taxon>
        <taxon>Pseudomonadota</taxon>
        <taxon>Betaproteobacteria</taxon>
        <taxon>Neisseriales</taxon>
        <taxon>Chromobacteriaceae</taxon>
        <taxon>Pseudogulbenkiania</taxon>
    </lineage>
</organism>
<dbReference type="GO" id="GO:0004130">
    <property type="term" value="F:cytochrome-c peroxidase activity"/>
    <property type="evidence" value="ECO:0007669"/>
    <property type="project" value="TreeGrafter"/>
</dbReference>
<gene>
    <name evidence="11" type="ORF">SAMN02745746_02444</name>
</gene>
<dbReference type="STRING" id="1123014.SAMN02745746_02444"/>
<feature type="binding site" description="covalent" evidence="8">
    <location>
        <position position="217"/>
    </location>
    <ligand>
        <name>heme c</name>
        <dbReference type="ChEBI" id="CHEBI:61717"/>
        <label>2</label>
    </ligand>
</feature>
<evidence type="ECO:0000313" key="12">
    <source>
        <dbReference type="Proteomes" id="UP000192920"/>
    </source>
</evidence>